<evidence type="ECO:0000256" key="2">
    <source>
        <dbReference type="SAM" id="Phobius"/>
    </source>
</evidence>
<organism evidence="3 4">
    <name type="scientific">Marinobacterium aestuariivivens</name>
    <dbReference type="NCBI Taxonomy" id="1698799"/>
    <lineage>
        <taxon>Bacteria</taxon>
        <taxon>Pseudomonadati</taxon>
        <taxon>Pseudomonadota</taxon>
        <taxon>Gammaproteobacteria</taxon>
        <taxon>Oceanospirillales</taxon>
        <taxon>Oceanospirillaceae</taxon>
        <taxon>Marinobacterium</taxon>
    </lineage>
</organism>
<sequence length="129" mass="14726">MFWPSNWKLDKTRLLSWLIPDSHRGRILLIMLLGLLMTQLASYWAWRHQVQAGQIDLVDKVSNNVAYSVASTVKFFTDLPRQYRHMVLDQLRKMGGPASMSASTGSGSSYTKSGWTRRKSKWSTNSAMS</sequence>
<feature type="region of interest" description="Disordered" evidence="1">
    <location>
        <begin position="95"/>
        <end position="115"/>
    </location>
</feature>
<keyword evidence="2" id="KW-0812">Transmembrane</keyword>
<feature type="compositionally biased region" description="Low complexity" evidence="1">
    <location>
        <begin position="95"/>
        <end position="114"/>
    </location>
</feature>
<accession>A0ABW1ZZE1</accession>
<keyword evidence="2" id="KW-1133">Transmembrane helix</keyword>
<reference evidence="4" key="1">
    <citation type="journal article" date="2019" name="Int. J. Syst. Evol. Microbiol.">
        <title>The Global Catalogue of Microorganisms (GCM) 10K type strain sequencing project: providing services to taxonomists for standard genome sequencing and annotation.</title>
        <authorList>
            <consortium name="The Broad Institute Genomics Platform"/>
            <consortium name="The Broad Institute Genome Sequencing Center for Infectious Disease"/>
            <person name="Wu L."/>
            <person name="Ma J."/>
        </authorList>
    </citation>
    <scope>NUCLEOTIDE SEQUENCE [LARGE SCALE GENOMIC DNA]</scope>
    <source>
        <strain evidence="4">NBRC 111756</strain>
    </source>
</reference>
<keyword evidence="2" id="KW-0472">Membrane</keyword>
<comment type="caution">
    <text evidence="3">The sequence shown here is derived from an EMBL/GenBank/DDBJ whole genome shotgun (WGS) entry which is preliminary data.</text>
</comment>
<dbReference type="RefSeq" id="WP_379909012.1">
    <property type="nucleotide sequence ID" value="NZ_JBHSWE010000001.1"/>
</dbReference>
<dbReference type="Proteomes" id="UP001596422">
    <property type="component" value="Unassembled WGS sequence"/>
</dbReference>
<evidence type="ECO:0000256" key="1">
    <source>
        <dbReference type="SAM" id="MobiDB-lite"/>
    </source>
</evidence>
<keyword evidence="4" id="KW-1185">Reference proteome</keyword>
<dbReference type="EMBL" id="JBHSWE010000001">
    <property type="protein sequence ID" value="MFC6670508.1"/>
    <property type="molecule type" value="Genomic_DNA"/>
</dbReference>
<name>A0ABW1ZZE1_9GAMM</name>
<feature type="transmembrane region" description="Helical" evidence="2">
    <location>
        <begin position="27"/>
        <end position="46"/>
    </location>
</feature>
<gene>
    <name evidence="3" type="ORF">ACFQDL_10730</name>
</gene>
<evidence type="ECO:0000313" key="3">
    <source>
        <dbReference type="EMBL" id="MFC6670508.1"/>
    </source>
</evidence>
<evidence type="ECO:0000313" key="4">
    <source>
        <dbReference type="Proteomes" id="UP001596422"/>
    </source>
</evidence>
<protein>
    <submittedName>
        <fullName evidence="3">Uncharacterized protein</fullName>
    </submittedName>
</protein>
<proteinExistence type="predicted"/>